<organism evidence="1 2">
    <name type="scientific">Thalassotalea loyana</name>
    <dbReference type="NCBI Taxonomy" id="280483"/>
    <lineage>
        <taxon>Bacteria</taxon>
        <taxon>Pseudomonadati</taxon>
        <taxon>Pseudomonadota</taxon>
        <taxon>Gammaproteobacteria</taxon>
        <taxon>Alteromonadales</taxon>
        <taxon>Colwelliaceae</taxon>
        <taxon>Thalassotalea</taxon>
    </lineage>
</organism>
<dbReference type="EMBL" id="BSSV01000004">
    <property type="protein sequence ID" value="GLX85748.1"/>
    <property type="molecule type" value="Genomic_DNA"/>
</dbReference>
<reference evidence="1 2" key="1">
    <citation type="submission" date="2023-03" db="EMBL/GenBank/DDBJ databases">
        <title>Thalassotalea loyana LMG 22536T draft genome sequence.</title>
        <authorList>
            <person name="Sawabe T."/>
        </authorList>
    </citation>
    <scope>NUCLEOTIDE SEQUENCE [LARGE SCALE GENOMIC DNA]</scope>
    <source>
        <strain evidence="1 2">LMG 22536</strain>
    </source>
</reference>
<proteinExistence type="predicted"/>
<keyword evidence="2" id="KW-1185">Reference proteome</keyword>
<evidence type="ECO:0000313" key="1">
    <source>
        <dbReference type="EMBL" id="GLX85748.1"/>
    </source>
</evidence>
<evidence type="ECO:0008006" key="3">
    <source>
        <dbReference type="Google" id="ProtNLM"/>
    </source>
</evidence>
<gene>
    <name evidence="1" type="ORF">tloyanaT_20000</name>
</gene>
<comment type="caution">
    <text evidence="1">The sequence shown here is derived from an EMBL/GenBank/DDBJ whole genome shotgun (WGS) entry which is preliminary data.</text>
</comment>
<evidence type="ECO:0000313" key="2">
    <source>
        <dbReference type="Proteomes" id="UP001157134"/>
    </source>
</evidence>
<dbReference type="Proteomes" id="UP001157134">
    <property type="component" value="Unassembled WGS sequence"/>
</dbReference>
<sequence length="217" mass="25038">MNLYNFISELEELTDVQLDSIVEIESQNSLGLLSNLSDLSQFDDETKFIISGLIKSYFSLLALYTREVENHSTTMGKLIERLAPKEKHSLEKRAEEILNPEKEEPKEKRDLDKKVFLFDFISSSSNSATETVLKTVLIKYLIDENPFPNITKKRGRPKLDISDQKILESYLVTKSQRKTAQDLNVSPKFIREKLKIYQDAIDNPLLLKLILPEKSKN</sequence>
<accession>A0ABQ6HCC2</accession>
<protein>
    <recommendedName>
        <fullName evidence="3">DNA binding HTH domain-containing protein</fullName>
    </recommendedName>
</protein>
<dbReference type="RefSeq" id="WP_284298158.1">
    <property type="nucleotide sequence ID" value="NZ_BSSV01000004.1"/>
</dbReference>
<name>A0ABQ6HCC2_9GAMM</name>